<reference evidence="1 2" key="1">
    <citation type="submission" date="2019-08" db="EMBL/GenBank/DDBJ databases">
        <title>Genomes sequence of Algoriphagus aquimarinus ACAM450.</title>
        <authorList>
            <person name="Bowman J.P."/>
        </authorList>
    </citation>
    <scope>NUCLEOTIDE SEQUENCE [LARGE SCALE GENOMIC DNA]</scope>
    <source>
        <strain evidence="1 2">ACAM 450</strain>
    </source>
</reference>
<dbReference type="Pfam" id="PF09957">
    <property type="entry name" value="VapB_antitoxin"/>
    <property type="match status" value="1"/>
</dbReference>
<comment type="caution">
    <text evidence="1">The sequence shown here is derived from an EMBL/GenBank/DDBJ whole genome shotgun (WGS) entry which is preliminary data.</text>
</comment>
<sequence>MKIDIDEKLVAEILKRTGDKSVQEVVDAALNAYLRKINLAELANLRGKITWEGNLDEMREC</sequence>
<protein>
    <submittedName>
        <fullName evidence="1">Type II toxin-antitoxin system VapB family antitoxin</fullName>
    </submittedName>
</protein>
<proteinExistence type="predicted"/>
<dbReference type="Proteomes" id="UP000321935">
    <property type="component" value="Unassembled WGS sequence"/>
</dbReference>
<organism evidence="1 2">
    <name type="scientific">Algoriphagus aquimarinus</name>
    <dbReference type="NCBI Taxonomy" id="237018"/>
    <lineage>
        <taxon>Bacteria</taxon>
        <taxon>Pseudomonadati</taxon>
        <taxon>Bacteroidota</taxon>
        <taxon>Cytophagia</taxon>
        <taxon>Cytophagales</taxon>
        <taxon>Cyclobacteriaceae</taxon>
        <taxon>Algoriphagus</taxon>
    </lineage>
</organism>
<dbReference type="RefSeq" id="WP_146916452.1">
    <property type="nucleotide sequence ID" value="NZ_VORW01000003.1"/>
</dbReference>
<dbReference type="EMBL" id="VORW01000003">
    <property type="protein sequence ID" value="TXE12571.1"/>
    <property type="molecule type" value="Genomic_DNA"/>
</dbReference>
<dbReference type="OrthoDB" id="9805830at2"/>
<dbReference type="AlphaFoldDB" id="A0A5C7AVS7"/>
<evidence type="ECO:0000313" key="2">
    <source>
        <dbReference type="Proteomes" id="UP000321935"/>
    </source>
</evidence>
<evidence type="ECO:0000313" key="1">
    <source>
        <dbReference type="EMBL" id="TXE12571.1"/>
    </source>
</evidence>
<name>A0A5C7AVS7_9BACT</name>
<gene>
    <name evidence="1" type="ORF">ESV85_08120</name>
</gene>
<accession>A0A5C7AVS7</accession>
<dbReference type="InterPro" id="IPR019239">
    <property type="entry name" value="VapB_antitoxin"/>
</dbReference>